<dbReference type="InterPro" id="IPR027417">
    <property type="entry name" value="P-loop_NTPase"/>
</dbReference>
<dbReference type="InterPro" id="IPR028299">
    <property type="entry name" value="ClpA/B_CS2"/>
</dbReference>
<dbReference type="GO" id="GO:0016887">
    <property type="term" value="F:ATP hydrolysis activity"/>
    <property type="evidence" value="ECO:0007669"/>
    <property type="project" value="InterPro"/>
</dbReference>
<dbReference type="InterPro" id="IPR018368">
    <property type="entry name" value="ClpA/B_CS1"/>
</dbReference>
<accession>A0A1Z8ASA1</accession>
<dbReference type="PANTHER" id="PTHR11638:SF18">
    <property type="entry name" value="HEAT SHOCK PROTEIN 104"/>
    <property type="match status" value="1"/>
</dbReference>
<evidence type="ECO:0000313" key="13">
    <source>
        <dbReference type="EMBL" id="OUS13229.1"/>
    </source>
</evidence>
<evidence type="ECO:0000256" key="3">
    <source>
        <dbReference type="ARBA" id="ARBA00022737"/>
    </source>
</evidence>
<dbReference type="Gene3D" id="1.10.8.60">
    <property type="match status" value="1"/>
</dbReference>
<evidence type="ECO:0000256" key="7">
    <source>
        <dbReference type="ARBA" id="ARBA00023186"/>
    </source>
</evidence>
<keyword evidence="11" id="KW-0346">Stress response</keyword>
<reference evidence="14" key="1">
    <citation type="journal article" date="2017" name="Proc. Natl. Acad. Sci. U.S.A.">
        <title>Simulation of Deepwater Horizon oil plume reveals substrate specialization within a complex community of hydrocarbon-degraders.</title>
        <authorList>
            <person name="Hu P."/>
            <person name="Dubinsky E.A."/>
            <person name="Probst A.J."/>
            <person name="Wang J."/>
            <person name="Sieber C.M.K."/>
            <person name="Tom L.M."/>
            <person name="Gardinali P."/>
            <person name="Banfield J.F."/>
            <person name="Atlas R.M."/>
            <person name="Andersen G.L."/>
        </authorList>
    </citation>
    <scope>NUCLEOTIDE SEQUENCE [LARGE SCALE GENOMIC DNA]</scope>
</reference>
<dbReference type="InterPro" id="IPR050130">
    <property type="entry name" value="ClpA_ClpB"/>
</dbReference>
<evidence type="ECO:0000256" key="4">
    <source>
        <dbReference type="ARBA" id="ARBA00022741"/>
    </source>
</evidence>
<dbReference type="Gene3D" id="1.10.1780.10">
    <property type="entry name" value="Clp, N-terminal domain"/>
    <property type="match status" value="1"/>
</dbReference>
<dbReference type="PROSITE" id="PS51903">
    <property type="entry name" value="CLP_R"/>
    <property type="match status" value="1"/>
</dbReference>
<dbReference type="GO" id="GO:0034605">
    <property type="term" value="P:cellular response to heat"/>
    <property type="evidence" value="ECO:0007669"/>
    <property type="project" value="TreeGrafter"/>
</dbReference>
<dbReference type="SUPFAM" id="SSF81923">
    <property type="entry name" value="Double Clp-N motif"/>
    <property type="match status" value="1"/>
</dbReference>
<keyword evidence="11" id="KW-0963">Cytoplasm</keyword>
<dbReference type="InterPro" id="IPR019489">
    <property type="entry name" value="Clp_ATPase_C"/>
</dbReference>
<evidence type="ECO:0000256" key="1">
    <source>
        <dbReference type="ARBA" id="ARBA00008675"/>
    </source>
</evidence>
<dbReference type="InterPro" id="IPR041546">
    <property type="entry name" value="ClpA/ClpB_AAA_lid"/>
</dbReference>
<dbReference type="FunFam" id="3.40.50.300:FF:000120">
    <property type="entry name" value="ATP-dependent chaperone ClpB"/>
    <property type="match status" value="1"/>
</dbReference>
<keyword evidence="6 11" id="KW-0175">Coiled coil</keyword>
<dbReference type="Pfam" id="PF17871">
    <property type="entry name" value="AAA_lid_9"/>
    <property type="match status" value="1"/>
</dbReference>
<dbReference type="RefSeq" id="WP_303687190.1">
    <property type="nucleotide sequence ID" value="NZ_MAAX01000149.1"/>
</dbReference>
<dbReference type="InterPro" id="IPR017730">
    <property type="entry name" value="Chaperonin_ClpB"/>
</dbReference>
<dbReference type="InterPro" id="IPR003593">
    <property type="entry name" value="AAA+_ATPase"/>
</dbReference>
<evidence type="ECO:0000256" key="2">
    <source>
        <dbReference type="ARBA" id="ARBA00017574"/>
    </source>
</evidence>
<comment type="caution">
    <text evidence="13">The sequence shown here is derived from an EMBL/GenBank/DDBJ whole genome shotgun (WGS) entry which is preliminary data.</text>
</comment>
<name>A0A1Z8ASA1_9FLAO</name>
<dbReference type="InterPro" id="IPR001270">
    <property type="entry name" value="ClpA/B"/>
</dbReference>
<evidence type="ECO:0000259" key="12">
    <source>
        <dbReference type="PROSITE" id="PS51903"/>
    </source>
</evidence>
<dbReference type="CDD" id="cd00009">
    <property type="entry name" value="AAA"/>
    <property type="match status" value="1"/>
</dbReference>
<dbReference type="SUPFAM" id="SSF52540">
    <property type="entry name" value="P-loop containing nucleoside triphosphate hydrolases"/>
    <property type="match status" value="2"/>
</dbReference>
<evidence type="ECO:0000256" key="8">
    <source>
        <dbReference type="ARBA" id="ARBA00026057"/>
    </source>
</evidence>
<dbReference type="AlphaFoldDB" id="A0A1Z8ASA1"/>
<dbReference type="NCBIfam" id="TIGR03346">
    <property type="entry name" value="chaperone_ClpB"/>
    <property type="match status" value="1"/>
</dbReference>
<evidence type="ECO:0000313" key="14">
    <source>
        <dbReference type="Proteomes" id="UP000196102"/>
    </source>
</evidence>
<dbReference type="InterPro" id="IPR036628">
    <property type="entry name" value="Clp_N_dom_sf"/>
</dbReference>
<dbReference type="SMART" id="SM01086">
    <property type="entry name" value="ClpB_D2-small"/>
    <property type="match status" value="1"/>
</dbReference>
<dbReference type="GO" id="GO:0005737">
    <property type="term" value="C:cytoplasm"/>
    <property type="evidence" value="ECO:0007669"/>
    <property type="project" value="UniProtKB-SubCell"/>
</dbReference>
<dbReference type="EMBL" id="MAAX01000149">
    <property type="protein sequence ID" value="OUS13229.1"/>
    <property type="molecule type" value="Genomic_DNA"/>
</dbReference>
<evidence type="ECO:0000256" key="9">
    <source>
        <dbReference type="PROSITE-ProRule" id="PRU01251"/>
    </source>
</evidence>
<dbReference type="PRINTS" id="PR00300">
    <property type="entry name" value="CLPPROTEASEA"/>
</dbReference>
<comment type="subunit">
    <text evidence="11">Homohexamer; The oligomerization is ATP-dependent.</text>
</comment>
<feature type="domain" description="Clp R" evidence="12">
    <location>
        <begin position="3"/>
        <end position="144"/>
    </location>
</feature>
<dbReference type="FunFam" id="3.40.50.300:FF:000010">
    <property type="entry name" value="Chaperone clpB 1, putative"/>
    <property type="match status" value="1"/>
</dbReference>
<evidence type="ECO:0000256" key="5">
    <source>
        <dbReference type="ARBA" id="ARBA00022840"/>
    </source>
</evidence>
<dbReference type="FunFam" id="3.40.50.300:FF:000025">
    <property type="entry name" value="ATP-dependent Clp protease subunit"/>
    <property type="match status" value="1"/>
</dbReference>
<evidence type="ECO:0000256" key="10">
    <source>
        <dbReference type="RuleBase" id="RU004432"/>
    </source>
</evidence>
<dbReference type="PANTHER" id="PTHR11638">
    <property type="entry name" value="ATP-DEPENDENT CLP PROTEASE"/>
    <property type="match status" value="1"/>
</dbReference>
<dbReference type="Pfam" id="PF02861">
    <property type="entry name" value="Clp_N"/>
    <property type="match status" value="1"/>
</dbReference>
<dbReference type="CDD" id="cd19499">
    <property type="entry name" value="RecA-like_ClpB_Hsp104-like"/>
    <property type="match status" value="1"/>
</dbReference>
<dbReference type="GO" id="GO:0042026">
    <property type="term" value="P:protein refolding"/>
    <property type="evidence" value="ECO:0007669"/>
    <property type="project" value="UniProtKB-UniRule"/>
</dbReference>
<comment type="subunit">
    <text evidence="8">Homohexamer. The oligomerization is ATP-dependent.</text>
</comment>
<comment type="function">
    <text evidence="11">Part of a stress-induced multi-chaperone system, it is involved in the recovery of the cell from heat-induced damage, in cooperation with DnaK, DnaJ and GrpE.</text>
</comment>
<dbReference type="Gene3D" id="3.40.50.300">
    <property type="entry name" value="P-loop containing nucleotide triphosphate hydrolases"/>
    <property type="match status" value="3"/>
</dbReference>
<dbReference type="GO" id="GO:0005524">
    <property type="term" value="F:ATP binding"/>
    <property type="evidence" value="ECO:0007669"/>
    <property type="project" value="UniProtKB-UniRule"/>
</dbReference>
<organism evidence="13 14">
    <name type="scientific">Nonlabens dokdonensis</name>
    <dbReference type="NCBI Taxonomy" id="328515"/>
    <lineage>
        <taxon>Bacteria</taxon>
        <taxon>Pseudomonadati</taxon>
        <taxon>Bacteroidota</taxon>
        <taxon>Flavobacteriia</taxon>
        <taxon>Flavobacteriales</taxon>
        <taxon>Flavobacteriaceae</taxon>
        <taxon>Nonlabens</taxon>
    </lineage>
</organism>
<keyword evidence="7 10" id="KW-0143">Chaperone</keyword>
<dbReference type="InterPro" id="IPR004176">
    <property type="entry name" value="Clp_R_N"/>
</dbReference>
<dbReference type="PROSITE" id="PS00870">
    <property type="entry name" value="CLPAB_1"/>
    <property type="match status" value="1"/>
</dbReference>
<keyword evidence="5 10" id="KW-0067">ATP-binding</keyword>
<sequence>MNPNKLTIKSQEALQQAQQLVQEYGQQQIENAHLFLAITMVDENVVPFLFKKLNVKLDLIKDLVKSQINSFPKVDGGDLQLSRETNRVLNAAMSLATKMGDEYVSIEHLLLCIFDGKSKTAQILKDQGISKSNLETAIEELRNGNTVSSQSAEETYNSLNKYAKNLNLLADQGKLDPVIGRDEEIRRILQILSRRTKNNPMLVGEPGVGKTAIAEGLAHRIVGGDVPDNLKNKQIFSLDMGALIAGAKYKGEFEERLKAVVKEVTTSSGDIVLFIDEIHTLVGAGGGEGAMDAANILKPALARGELRAIGATTLDEYQKYFEKDKALERRFQKVIVDEPDTESAISILRGIKDKYETHHKVQIKDDAIIGAVELSQRYITNRFLPDKAIDLMDEAAAKLRMEINSKPEELDVLDRKIMQLEIEIEAIKRENDESKLKNLRSELANLKESRNELNAQWENEKSVVDNIQNAKTDIENFKLEAERAEREGDYGKVAELRYGKIKQAQEKLEELQAAMEANDSSNNLIQEEVTYDDIAEVVAKWTGIPVTKMLQSEREKLLKLEDELHHRVVGQSEAILAVSDAVRRSRAGLQDQNKPVGSFLFLGTTGVGKTELAKALAEYLFNDENSMTRIDMSEYQERHSVSRLVGAPPGYVGYDEGGQLTEAVRRKPYSVILLDEIEKAHPDTFNILLQVLDEGRLTDNKGRVADFKNSIIIMTSNMGAELIQDRFQNATSVTENLLEETKKEVLISLKKRVRPEFINRIDDIVMFTPLNASEIKEIVGLQLKGVTKLLAKQGIVIDATEQAIDLLAKKGYDPQYGARPVKRVIQREVLNELSKQILSAKIVTDSIVLIDAFEDDLVFRNQTDSVEVI</sequence>
<evidence type="ECO:0000256" key="6">
    <source>
        <dbReference type="ARBA" id="ARBA00023054"/>
    </source>
</evidence>
<dbReference type="SMART" id="SM00382">
    <property type="entry name" value="AAA"/>
    <property type="match status" value="2"/>
</dbReference>
<dbReference type="Pfam" id="PF10431">
    <property type="entry name" value="ClpB_D2-small"/>
    <property type="match status" value="1"/>
</dbReference>
<dbReference type="Proteomes" id="UP000196102">
    <property type="component" value="Unassembled WGS sequence"/>
</dbReference>
<proteinExistence type="inferred from homology"/>
<evidence type="ECO:0000256" key="11">
    <source>
        <dbReference type="RuleBase" id="RU362034"/>
    </source>
</evidence>
<dbReference type="Pfam" id="PF00004">
    <property type="entry name" value="AAA"/>
    <property type="match status" value="1"/>
</dbReference>
<feature type="coiled-coil region" evidence="11">
    <location>
        <begin position="410"/>
        <end position="528"/>
    </location>
</feature>
<keyword evidence="4 10" id="KW-0547">Nucleotide-binding</keyword>
<keyword evidence="3 9" id="KW-0677">Repeat</keyword>
<comment type="similarity">
    <text evidence="1 10">Belongs to the ClpA/ClpB family.</text>
</comment>
<protein>
    <recommendedName>
        <fullName evidence="2 11">Chaperone protein ClpB</fullName>
    </recommendedName>
</protein>
<comment type="subcellular location">
    <subcellularLocation>
        <location evidence="11">Cytoplasm</location>
    </subcellularLocation>
</comment>
<dbReference type="PROSITE" id="PS00871">
    <property type="entry name" value="CLPAB_2"/>
    <property type="match status" value="1"/>
</dbReference>
<dbReference type="InterPro" id="IPR003959">
    <property type="entry name" value="ATPase_AAA_core"/>
</dbReference>
<gene>
    <name evidence="11" type="primary">clpB</name>
    <name evidence="13" type="ORF">A9Q93_09535</name>
</gene>
<dbReference type="Pfam" id="PF07724">
    <property type="entry name" value="AAA_2"/>
    <property type="match status" value="1"/>
</dbReference>